<accession>A0A024EI70</accession>
<evidence type="ECO:0000313" key="2">
    <source>
        <dbReference type="Proteomes" id="UP000026913"/>
    </source>
</evidence>
<proteinExistence type="predicted"/>
<protein>
    <submittedName>
        <fullName evidence="1">Uncharacterized protein</fullName>
    </submittedName>
</protein>
<dbReference type="AlphaFoldDB" id="A0A024EI70"/>
<organism evidence="1 2">
    <name type="scientific">Pseudomonas mandelii JR-1</name>
    <dbReference type="NCBI Taxonomy" id="1147786"/>
    <lineage>
        <taxon>Bacteria</taxon>
        <taxon>Pseudomonadati</taxon>
        <taxon>Pseudomonadota</taxon>
        <taxon>Gammaproteobacteria</taxon>
        <taxon>Pseudomonadales</taxon>
        <taxon>Pseudomonadaceae</taxon>
        <taxon>Pseudomonas</taxon>
    </lineage>
</organism>
<dbReference type="HOGENOM" id="CLU_189953_1_0_6"/>
<dbReference type="RefSeq" id="WP_010456124.1">
    <property type="nucleotide sequence ID" value="NZ_CP005960.1"/>
</dbReference>
<dbReference type="EMBL" id="CP005960">
    <property type="protein sequence ID" value="AHZ72659.1"/>
    <property type="molecule type" value="Genomic_DNA"/>
</dbReference>
<dbReference type="OrthoDB" id="6898400at2"/>
<dbReference type="Proteomes" id="UP000026913">
    <property type="component" value="Chromosome"/>
</dbReference>
<name>A0A024EI70_9PSED</name>
<sequence length="71" mass="7590">MSGEYSLSDVLDRMYHNQLALEAAIMELTQWVEERDSGDVGGNARGALDTIGENAGHIKQGLAKLKGSTIG</sequence>
<reference evidence="1 2" key="1">
    <citation type="journal article" date="2012" name="J. Bacteriol.">
        <title>Genome sequence of cold-adapted Pseudomonas mandelii strain JR-1.</title>
        <authorList>
            <person name="Jang S.H."/>
            <person name="Kim J."/>
            <person name="Kim J."/>
            <person name="Hong S."/>
            <person name="Lee C."/>
        </authorList>
    </citation>
    <scope>NUCLEOTIDE SEQUENCE [LARGE SCALE GENOMIC DNA]</scope>
    <source>
        <strain evidence="1 2">JR-1</strain>
    </source>
</reference>
<gene>
    <name evidence="1" type="ORF">OU5_5580</name>
</gene>
<dbReference type="KEGG" id="pman:OU5_5580"/>
<evidence type="ECO:0000313" key="1">
    <source>
        <dbReference type="EMBL" id="AHZ72659.1"/>
    </source>
</evidence>